<dbReference type="InParanoid" id="H3HD00"/>
<feature type="region of interest" description="Disordered" evidence="1">
    <location>
        <begin position="1"/>
        <end position="38"/>
    </location>
</feature>
<dbReference type="VEuPathDB" id="FungiDB:KRP22_13226"/>
<reference evidence="3" key="1">
    <citation type="journal article" date="2006" name="Science">
        <title>Phytophthora genome sequences uncover evolutionary origins and mechanisms of pathogenesis.</title>
        <authorList>
            <person name="Tyler B.M."/>
            <person name="Tripathy S."/>
            <person name="Zhang X."/>
            <person name="Dehal P."/>
            <person name="Jiang R.H."/>
            <person name="Aerts A."/>
            <person name="Arredondo F.D."/>
            <person name="Baxter L."/>
            <person name="Bensasson D."/>
            <person name="Beynon J.L."/>
            <person name="Chapman J."/>
            <person name="Damasceno C.M."/>
            <person name="Dorrance A.E."/>
            <person name="Dou D."/>
            <person name="Dickerman A.W."/>
            <person name="Dubchak I.L."/>
            <person name="Garbelotto M."/>
            <person name="Gijzen M."/>
            <person name="Gordon S.G."/>
            <person name="Govers F."/>
            <person name="Grunwald N.J."/>
            <person name="Huang W."/>
            <person name="Ivors K.L."/>
            <person name="Jones R.W."/>
            <person name="Kamoun S."/>
            <person name="Krampis K."/>
            <person name="Lamour K.H."/>
            <person name="Lee M.K."/>
            <person name="McDonald W.H."/>
            <person name="Medina M."/>
            <person name="Meijer H.J."/>
            <person name="Nordberg E.K."/>
            <person name="Maclean D.J."/>
            <person name="Ospina-Giraldo M.D."/>
            <person name="Morris P.F."/>
            <person name="Phuntumart V."/>
            <person name="Putnam N.H."/>
            <person name="Rash S."/>
            <person name="Rose J.K."/>
            <person name="Sakihama Y."/>
            <person name="Salamov A.A."/>
            <person name="Savidor A."/>
            <person name="Scheuring C.F."/>
            <person name="Smith B.M."/>
            <person name="Sobral B.W."/>
            <person name="Terry A."/>
            <person name="Torto-Alalibo T.A."/>
            <person name="Win J."/>
            <person name="Xu Z."/>
            <person name="Zhang H."/>
            <person name="Grigoriev I.V."/>
            <person name="Rokhsar D.S."/>
            <person name="Boore J.L."/>
        </authorList>
    </citation>
    <scope>NUCLEOTIDE SEQUENCE [LARGE SCALE GENOMIC DNA]</scope>
    <source>
        <strain evidence="3">Pr102</strain>
    </source>
</reference>
<dbReference type="AlphaFoldDB" id="H3HD00"/>
<proteinExistence type="predicted"/>
<evidence type="ECO:0000256" key="1">
    <source>
        <dbReference type="SAM" id="MobiDB-lite"/>
    </source>
</evidence>
<dbReference type="SUPFAM" id="SSF52047">
    <property type="entry name" value="RNI-like"/>
    <property type="match status" value="1"/>
</dbReference>
<dbReference type="Proteomes" id="UP000005238">
    <property type="component" value="Unassembled WGS sequence"/>
</dbReference>
<feature type="region of interest" description="Disordered" evidence="1">
    <location>
        <begin position="782"/>
        <end position="822"/>
    </location>
</feature>
<feature type="compositionally biased region" description="Acidic residues" evidence="1">
    <location>
        <begin position="813"/>
        <end position="822"/>
    </location>
</feature>
<evidence type="ECO:0000313" key="2">
    <source>
        <dbReference type="EnsemblProtists" id="Phyra95657"/>
    </source>
</evidence>
<dbReference type="InterPro" id="IPR032675">
    <property type="entry name" value="LRR_dom_sf"/>
</dbReference>
<dbReference type="EMBL" id="DS566044">
    <property type="status" value="NOT_ANNOTATED_CDS"/>
    <property type="molecule type" value="Genomic_DNA"/>
</dbReference>
<dbReference type="EnsemblProtists" id="Phyra95657">
    <property type="protein sequence ID" value="Phyra95657"/>
    <property type="gene ID" value="Phyra95657"/>
</dbReference>
<sequence length="822" mass="93290">MVSGKTAYYGPTSSPPGGSGRKYHDSTGTYSETESEPEPLPFCSCDEDYFVRCEYHRDEHHGLSFELAHDFVDLKHLLRTIQEQEVRRYVYQGTQVGKVIEFLTLRHFQMNEVQLNSLSRLITDKMAHVRQIHLIDTLDANFIYQHRVAFRRFCTAIFAVHPVIKYNSMAAELPEEQRGLVKEIAVRECPMDNTFFASIGSAMHYSNTVQNIDLQELMDPAQVKEEDLHLCWGWLVFGLFHPNSTARIEKLDLSRNMMRMKDIRVVEGIMAGGHPALILLIPEYAAALQRYSKSNRDKILREDVKRALLKGIPHRRVFALIKKGTTVRPLPTSKLSQHEVYSDLLVEKELLEVFCILRKWLCVVVPGFGLGWVPRQSAIEMTEIGMSPRICSPATLMRSVSFWNMIEASDAEGMVVPLITLFFQMTGISDRLEDINLSENRIGSPDQFGIPATEILHRIIYFSPYLTTLNLSDCQLMNITPLLEAYKKGRCRIRSLNLDSNMLGFRGAFDLAMLLISDSQSPLDSWLTDLSLLFNDIDAIGTRALLEALQYNVHLEHLAIEYGNEFPPELGDFEFTGDCATWHENYLFERLAVLRVFERFSLGEPLDENVMHLVWEFLGFDEPPRQRKKRRGKAGSIMELRTQYLLLLFVFGIIAKGMVKSAFGSNMSILLLLCVGIYYWRTKENEKCVYDDIARQQAEAAAKLDALHGVGDGQVTDFSMAMRRTSFKLSEPDTAVITGRIRQYSSKLGGSRKDRQKFLRRNSKTKAVDTIDINDPAQVAAAEAAKALPTSEPSKPEIKKSGKGKKKAPVESIVEEAVDATL</sequence>
<dbReference type="eggNOG" id="ENOG502SKHQ">
    <property type="taxonomic scope" value="Eukaryota"/>
</dbReference>
<reference evidence="2" key="2">
    <citation type="submission" date="2015-06" db="UniProtKB">
        <authorList>
            <consortium name="EnsemblProtists"/>
        </authorList>
    </citation>
    <scope>IDENTIFICATION</scope>
    <source>
        <strain evidence="2">Pr102</strain>
    </source>
</reference>
<name>H3HD00_PHYRM</name>
<dbReference type="Gene3D" id="3.80.10.10">
    <property type="entry name" value="Ribonuclease Inhibitor"/>
    <property type="match status" value="1"/>
</dbReference>
<dbReference type="VEuPathDB" id="FungiDB:KRP23_10422"/>
<organism evidence="2 3">
    <name type="scientific">Phytophthora ramorum</name>
    <name type="common">Sudden oak death agent</name>
    <dbReference type="NCBI Taxonomy" id="164328"/>
    <lineage>
        <taxon>Eukaryota</taxon>
        <taxon>Sar</taxon>
        <taxon>Stramenopiles</taxon>
        <taxon>Oomycota</taxon>
        <taxon>Peronosporomycetes</taxon>
        <taxon>Peronosporales</taxon>
        <taxon>Peronosporaceae</taxon>
        <taxon>Phytophthora</taxon>
    </lineage>
</organism>
<accession>H3HD00</accession>
<keyword evidence="3" id="KW-1185">Reference proteome</keyword>
<dbReference type="VEuPathDB" id="FungiDB:KRP22_13225"/>
<protein>
    <submittedName>
        <fullName evidence="2">Uncharacterized protein</fullName>
    </submittedName>
</protein>
<evidence type="ECO:0000313" key="3">
    <source>
        <dbReference type="Proteomes" id="UP000005238"/>
    </source>
</evidence>
<dbReference type="OMA" id="VRECPMD"/>
<dbReference type="VEuPathDB" id="FungiDB:KRP23_10421"/>
<dbReference type="HOGENOM" id="CLU_018122_0_0_1"/>